<comment type="caution">
    <text evidence="2">The sequence shown here is derived from an EMBL/GenBank/DDBJ whole genome shotgun (WGS) entry which is preliminary data.</text>
</comment>
<dbReference type="Proteomes" id="UP000193144">
    <property type="component" value="Unassembled WGS sequence"/>
</dbReference>
<reference evidence="2 3" key="1">
    <citation type="submission" date="2016-07" db="EMBL/GenBank/DDBJ databases">
        <title>Pervasive Adenine N6-methylation of Active Genes in Fungi.</title>
        <authorList>
            <consortium name="DOE Joint Genome Institute"/>
            <person name="Mondo S.J."/>
            <person name="Dannebaum R.O."/>
            <person name="Kuo R.C."/>
            <person name="Labutti K."/>
            <person name="Haridas S."/>
            <person name="Kuo A."/>
            <person name="Salamov A."/>
            <person name="Ahrendt S.R."/>
            <person name="Lipzen A."/>
            <person name="Sullivan W."/>
            <person name="Andreopoulos W.B."/>
            <person name="Clum A."/>
            <person name="Lindquist E."/>
            <person name="Daum C."/>
            <person name="Ramamoorthy G.K."/>
            <person name="Gryganskyi A."/>
            <person name="Culley D."/>
            <person name="Magnuson J.K."/>
            <person name="James T.Y."/>
            <person name="O'Malley M.A."/>
            <person name="Stajich J.E."/>
            <person name="Spatafora J.W."/>
            <person name="Visel A."/>
            <person name="Grigoriev I.V."/>
        </authorList>
    </citation>
    <scope>NUCLEOTIDE SEQUENCE [LARGE SCALE GENOMIC DNA]</scope>
    <source>
        <strain evidence="2 3">CBS 115471</strain>
    </source>
</reference>
<gene>
    <name evidence="2" type="ORF">BCR34DRAFT_608172</name>
</gene>
<keyword evidence="3" id="KW-1185">Reference proteome</keyword>
<feature type="signal peptide" evidence="1">
    <location>
        <begin position="1"/>
        <end position="19"/>
    </location>
</feature>
<protein>
    <recommendedName>
        <fullName evidence="4">Cyanovirin-N domain-containing protein</fullName>
    </recommendedName>
</protein>
<evidence type="ECO:0000313" key="3">
    <source>
        <dbReference type="Proteomes" id="UP000193144"/>
    </source>
</evidence>
<accession>A0A1Y1YAW0</accession>
<organism evidence="2 3">
    <name type="scientific">Clohesyomyces aquaticus</name>
    <dbReference type="NCBI Taxonomy" id="1231657"/>
    <lineage>
        <taxon>Eukaryota</taxon>
        <taxon>Fungi</taxon>
        <taxon>Dikarya</taxon>
        <taxon>Ascomycota</taxon>
        <taxon>Pezizomycotina</taxon>
        <taxon>Dothideomycetes</taxon>
        <taxon>Pleosporomycetidae</taxon>
        <taxon>Pleosporales</taxon>
        <taxon>Lindgomycetaceae</taxon>
        <taxon>Clohesyomyces</taxon>
    </lineage>
</organism>
<evidence type="ECO:0008006" key="4">
    <source>
        <dbReference type="Google" id="ProtNLM"/>
    </source>
</evidence>
<dbReference type="AlphaFoldDB" id="A0A1Y1YAW0"/>
<sequence length="125" mass="14588">MQLFRLTLLAAVTIPQVCACIRVHARQSYLPWPDTDHISVEIWNDHGVYLNCGDCNWKSYAGQDCKRSCGHFDITIYNEFQTVKVYQKKNKKTYVLKTKKPKSQVYCCLEANETELRGRIRRLGK</sequence>
<dbReference type="EMBL" id="MCFA01000300">
    <property type="protein sequence ID" value="ORX94754.1"/>
    <property type="molecule type" value="Genomic_DNA"/>
</dbReference>
<name>A0A1Y1YAW0_9PLEO</name>
<feature type="chain" id="PRO_5013299454" description="Cyanovirin-N domain-containing protein" evidence="1">
    <location>
        <begin position="20"/>
        <end position="125"/>
    </location>
</feature>
<proteinExistence type="predicted"/>
<evidence type="ECO:0000256" key="1">
    <source>
        <dbReference type="SAM" id="SignalP"/>
    </source>
</evidence>
<evidence type="ECO:0000313" key="2">
    <source>
        <dbReference type="EMBL" id="ORX94754.1"/>
    </source>
</evidence>
<keyword evidence="1" id="KW-0732">Signal</keyword>